<comment type="subunit">
    <text evidence="1">Component of the Mediator complex.</text>
</comment>
<dbReference type="Gene3D" id="2.40.320.10">
    <property type="entry name" value="Hypothetical Protein Pfu-838710-001"/>
    <property type="match status" value="1"/>
</dbReference>
<reference evidence="2" key="1">
    <citation type="journal article" date="2023" name="Mol. Phylogenet. Evol.">
        <title>Genome-scale phylogeny and comparative genomics of the fungal order Sordariales.</title>
        <authorList>
            <person name="Hensen N."/>
            <person name="Bonometti L."/>
            <person name="Westerberg I."/>
            <person name="Brannstrom I.O."/>
            <person name="Guillou S."/>
            <person name="Cros-Aarteil S."/>
            <person name="Calhoun S."/>
            <person name="Haridas S."/>
            <person name="Kuo A."/>
            <person name="Mondo S."/>
            <person name="Pangilinan J."/>
            <person name="Riley R."/>
            <person name="LaButti K."/>
            <person name="Andreopoulos B."/>
            <person name="Lipzen A."/>
            <person name="Chen C."/>
            <person name="Yan M."/>
            <person name="Daum C."/>
            <person name="Ng V."/>
            <person name="Clum A."/>
            <person name="Steindorff A."/>
            <person name="Ohm R.A."/>
            <person name="Martin F."/>
            <person name="Silar P."/>
            <person name="Natvig D.O."/>
            <person name="Lalanne C."/>
            <person name="Gautier V."/>
            <person name="Ament-Velasquez S.L."/>
            <person name="Kruys A."/>
            <person name="Hutchinson M.I."/>
            <person name="Powell A.J."/>
            <person name="Barry K."/>
            <person name="Miller A.N."/>
            <person name="Grigoriev I.V."/>
            <person name="Debuchy R."/>
            <person name="Gladieux P."/>
            <person name="Hiltunen Thoren M."/>
            <person name="Johannesson H."/>
        </authorList>
    </citation>
    <scope>NUCLEOTIDE SEQUENCE</scope>
    <source>
        <strain evidence="2">CBS 314.62</strain>
    </source>
</reference>
<dbReference type="EMBL" id="JAULSO010000004">
    <property type="protein sequence ID" value="KAK3684188.1"/>
    <property type="molecule type" value="Genomic_DNA"/>
</dbReference>
<reference evidence="2" key="2">
    <citation type="submission" date="2023-06" db="EMBL/GenBank/DDBJ databases">
        <authorList>
            <consortium name="Lawrence Berkeley National Laboratory"/>
            <person name="Haridas S."/>
            <person name="Hensen N."/>
            <person name="Bonometti L."/>
            <person name="Westerberg I."/>
            <person name="Brannstrom I.O."/>
            <person name="Guillou S."/>
            <person name="Cros-Aarteil S."/>
            <person name="Calhoun S."/>
            <person name="Kuo A."/>
            <person name="Mondo S."/>
            <person name="Pangilinan J."/>
            <person name="Riley R."/>
            <person name="Labutti K."/>
            <person name="Andreopoulos B."/>
            <person name="Lipzen A."/>
            <person name="Chen C."/>
            <person name="Yanf M."/>
            <person name="Daum C."/>
            <person name="Ng V."/>
            <person name="Clum A."/>
            <person name="Steindorff A."/>
            <person name="Ohm R."/>
            <person name="Martin F."/>
            <person name="Silar P."/>
            <person name="Natvig D."/>
            <person name="Lalanne C."/>
            <person name="Gautier V."/>
            <person name="Ament-Velasquez S.L."/>
            <person name="Kruys A."/>
            <person name="Hutchinson M.I."/>
            <person name="Powell A.J."/>
            <person name="Barry K."/>
            <person name="Miller A.N."/>
            <person name="Grigoriev I.V."/>
            <person name="Debuchy R."/>
            <person name="Gladieux P."/>
            <person name="Thoren M.H."/>
            <person name="Johannesson H."/>
        </authorList>
    </citation>
    <scope>NUCLEOTIDE SEQUENCE</scope>
    <source>
        <strain evidence="2">CBS 314.62</strain>
    </source>
</reference>
<dbReference type="AlphaFoldDB" id="A0AAE0X483"/>
<evidence type="ECO:0000256" key="1">
    <source>
        <dbReference type="RuleBase" id="RU364150"/>
    </source>
</evidence>
<keyword evidence="1" id="KW-0804">Transcription</keyword>
<dbReference type="Proteomes" id="UP001270362">
    <property type="component" value="Unassembled WGS sequence"/>
</dbReference>
<comment type="subcellular location">
    <subcellularLocation>
        <location evidence="1">Nucleus</location>
    </subcellularLocation>
</comment>
<gene>
    <name evidence="1" type="primary">MED18</name>
    <name evidence="2" type="ORF">B0T22DRAFT_385583</name>
</gene>
<dbReference type="GO" id="GO:0006357">
    <property type="term" value="P:regulation of transcription by RNA polymerase II"/>
    <property type="evidence" value="ECO:0007669"/>
    <property type="project" value="InterPro"/>
</dbReference>
<organism evidence="2 3">
    <name type="scientific">Podospora appendiculata</name>
    <dbReference type="NCBI Taxonomy" id="314037"/>
    <lineage>
        <taxon>Eukaryota</taxon>
        <taxon>Fungi</taxon>
        <taxon>Dikarya</taxon>
        <taxon>Ascomycota</taxon>
        <taxon>Pezizomycotina</taxon>
        <taxon>Sordariomycetes</taxon>
        <taxon>Sordariomycetidae</taxon>
        <taxon>Sordariales</taxon>
        <taxon>Podosporaceae</taxon>
        <taxon>Podospora</taxon>
    </lineage>
</organism>
<protein>
    <recommendedName>
        <fullName evidence="1">Mediator of RNA polymerase II transcription subunit 18</fullName>
    </recommendedName>
    <alternativeName>
        <fullName evidence="1">Mediator complex subunit 18</fullName>
    </alternativeName>
</protein>
<dbReference type="GO" id="GO:0016592">
    <property type="term" value="C:mediator complex"/>
    <property type="evidence" value="ECO:0007669"/>
    <property type="project" value="InterPro"/>
</dbReference>
<sequence>MPHELFLTAIVPDESMLKARAVLGGVCEMRERHSFTKVRYVRRTDPSPKGLHTIKELQKEKGPNLPHWQEMHQILAKQSYVLQELIDITPEVVLLAPRSTVIVPPSRPRRLRFSDLPDPLNKNNPPAITQRKMLEITDHRLDKILADNKFTTKAESVEETYSWWLNNVEYALTRLSIVPPSDPPAPPQQVPSVAALHPLAPYWILYVRVQVQSTPERMQHGYGLLTQALKNLSGIFEFKVFDRRVHDTRNMEPRPQAASAA</sequence>
<accession>A0AAE0X483</accession>
<evidence type="ECO:0000313" key="2">
    <source>
        <dbReference type="EMBL" id="KAK3684188.1"/>
    </source>
</evidence>
<keyword evidence="1" id="KW-0010">Activator</keyword>
<comment type="function">
    <text evidence="1">Component of the Mediator complex, a coactivator involved in the regulated transcription of nearly all RNA polymerase II-dependent genes. Mediator functions as a bridge to convey information from gene-specific regulatory proteins to the basal RNA polymerase II transcription machinery. Mediator is recruited to promoters by direct interactions with regulatory proteins and serves as a scaffold for the assembly of a functional preinitiation complex with RNA polymerase II and the general transcription factors.</text>
</comment>
<proteinExistence type="inferred from homology"/>
<comment type="caution">
    <text evidence="2">The sequence shown here is derived from an EMBL/GenBank/DDBJ whole genome shotgun (WGS) entry which is preliminary data.</text>
</comment>
<dbReference type="InterPro" id="IPR019095">
    <property type="entry name" value="Mediator_Med18"/>
</dbReference>
<dbReference type="GO" id="GO:0003712">
    <property type="term" value="F:transcription coregulator activity"/>
    <property type="evidence" value="ECO:0007669"/>
    <property type="project" value="InterPro"/>
</dbReference>
<keyword evidence="3" id="KW-1185">Reference proteome</keyword>
<comment type="similarity">
    <text evidence="1">Belongs to the Mediator complex subunit 18 family.</text>
</comment>
<name>A0AAE0X483_9PEZI</name>
<evidence type="ECO:0000313" key="3">
    <source>
        <dbReference type="Proteomes" id="UP001270362"/>
    </source>
</evidence>
<keyword evidence="1" id="KW-0805">Transcription regulation</keyword>
<keyword evidence="1" id="KW-0539">Nucleus</keyword>
<dbReference type="Pfam" id="PF09637">
    <property type="entry name" value="Med18"/>
    <property type="match status" value="1"/>
</dbReference>